<comment type="caution">
    <text evidence="1">The sequence shown here is derived from an EMBL/GenBank/DDBJ whole genome shotgun (WGS) entry which is preliminary data.</text>
</comment>
<proteinExistence type="predicted"/>
<dbReference type="AlphaFoldDB" id="A0A3A5M7K4"/>
<name>A0A3A5M7K4_9MICC</name>
<dbReference type="EMBL" id="QZVT01000015">
    <property type="protein sequence ID" value="RJT75641.1"/>
    <property type="molecule type" value="Genomic_DNA"/>
</dbReference>
<reference evidence="1 2" key="1">
    <citation type="submission" date="2018-09" db="EMBL/GenBank/DDBJ databases">
        <title>Novel species of Arthrobacter.</title>
        <authorList>
            <person name="Liu Q."/>
            <person name="Xin Y.-H."/>
        </authorList>
    </citation>
    <scope>NUCLEOTIDE SEQUENCE [LARGE SCALE GENOMIC DNA]</scope>
    <source>
        <strain evidence="1 2">Hz2</strain>
    </source>
</reference>
<accession>A0A3A5M7K4</accession>
<keyword evidence="2" id="KW-1185">Reference proteome</keyword>
<gene>
    <name evidence="1" type="ORF">D6T63_17635</name>
</gene>
<evidence type="ECO:0000313" key="1">
    <source>
        <dbReference type="EMBL" id="RJT75641.1"/>
    </source>
</evidence>
<evidence type="ECO:0000313" key="2">
    <source>
        <dbReference type="Proteomes" id="UP000272560"/>
    </source>
</evidence>
<dbReference type="Proteomes" id="UP000272560">
    <property type="component" value="Unassembled WGS sequence"/>
</dbReference>
<protein>
    <submittedName>
        <fullName evidence="1">Uncharacterized protein</fullName>
    </submittedName>
</protein>
<organism evidence="1 2">
    <name type="scientific">Arthrobacter cheniae</name>
    <dbReference type="NCBI Taxonomy" id="1258888"/>
    <lineage>
        <taxon>Bacteria</taxon>
        <taxon>Bacillati</taxon>
        <taxon>Actinomycetota</taxon>
        <taxon>Actinomycetes</taxon>
        <taxon>Micrococcales</taxon>
        <taxon>Micrococcaceae</taxon>
        <taxon>Arthrobacter</taxon>
    </lineage>
</organism>
<sequence length="81" mass="8992">MRFSRGPISLHCWVLLELSYCIELISVGGRIHPQPPATAVGRQADLAEHHFHETVEDRILELVQLRLVTVVVLASLALVGL</sequence>